<dbReference type="Gene3D" id="2.60.120.380">
    <property type="match status" value="1"/>
</dbReference>
<dbReference type="AlphaFoldDB" id="A0AB39W174"/>
<sequence>MKKILKFSLVVAAVLTAMNVSASEKDFSLDVKKGEGKTVTFALNESNKVELSIYDLDNKLIHTENVNSKGSINRTYDLKALPEGTYFLVAESDTKIAKYEISVIGKTAVLASSPVSEVYKPVFTNKNGLVSLSIFNLYKNPVSIKIYNQADEEVYTSPVLVDQNVEKVFDIKNLPFEKYTFVMTYGDKVFIETVSAKK</sequence>
<proteinExistence type="predicted"/>
<organism evidence="4">
    <name type="scientific">Flavobacterium sp. WC2409</name>
    <dbReference type="NCBI Taxonomy" id="3234139"/>
    <lineage>
        <taxon>Bacteria</taxon>
        <taxon>Pseudomonadati</taxon>
        <taxon>Bacteroidota</taxon>
        <taxon>Flavobacteriia</taxon>
        <taxon>Flavobacteriales</taxon>
        <taxon>Flavobacteriaceae</taxon>
        <taxon>Flavobacterium</taxon>
    </lineage>
</organism>
<dbReference type="EMBL" id="CP165625">
    <property type="protein sequence ID" value="XDU94849.1"/>
    <property type="molecule type" value="Genomic_DNA"/>
</dbReference>
<name>A0AB39W174_9FLAO</name>
<accession>A0AB39W174</accession>
<dbReference type="Pfam" id="PF18962">
    <property type="entry name" value="Por_Secre_tail"/>
    <property type="match status" value="1"/>
</dbReference>
<protein>
    <submittedName>
        <fullName evidence="4">T9SS type A sorting domain-containing protein</fullName>
    </submittedName>
</protein>
<keyword evidence="1 2" id="KW-0732">Signal</keyword>
<evidence type="ECO:0000259" key="3">
    <source>
        <dbReference type="Pfam" id="PF18962"/>
    </source>
</evidence>
<evidence type="ECO:0000313" key="4">
    <source>
        <dbReference type="EMBL" id="XDU94849.1"/>
    </source>
</evidence>
<feature type="signal peptide" evidence="2">
    <location>
        <begin position="1"/>
        <end position="22"/>
    </location>
</feature>
<feature type="domain" description="Secretion system C-terminal sorting" evidence="3">
    <location>
        <begin position="40"/>
        <end position="95"/>
    </location>
</feature>
<evidence type="ECO:0000256" key="2">
    <source>
        <dbReference type="SAM" id="SignalP"/>
    </source>
</evidence>
<dbReference type="NCBIfam" id="TIGR04183">
    <property type="entry name" value="Por_Secre_tail"/>
    <property type="match status" value="1"/>
</dbReference>
<dbReference type="RefSeq" id="WP_369752702.1">
    <property type="nucleotide sequence ID" value="NZ_CP165625.1"/>
</dbReference>
<evidence type="ECO:0000256" key="1">
    <source>
        <dbReference type="ARBA" id="ARBA00022729"/>
    </source>
</evidence>
<reference evidence="4" key="1">
    <citation type="submission" date="2024-07" db="EMBL/GenBank/DDBJ databases">
        <authorList>
            <person name="Biller S.J."/>
        </authorList>
    </citation>
    <scope>NUCLEOTIDE SEQUENCE</scope>
    <source>
        <strain evidence="4">WC2409</strain>
    </source>
</reference>
<gene>
    <name evidence="4" type="ORF">AB3G34_13270</name>
</gene>
<dbReference type="InterPro" id="IPR026444">
    <property type="entry name" value="Secre_tail"/>
</dbReference>
<feature type="chain" id="PRO_5044304873" evidence="2">
    <location>
        <begin position="23"/>
        <end position="198"/>
    </location>
</feature>